<evidence type="ECO:0000313" key="3">
    <source>
        <dbReference type="EMBL" id="THG02776.1"/>
    </source>
</evidence>
<evidence type="ECO:0000256" key="1">
    <source>
        <dbReference type="SAM" id="Phobius"/>
    </source>
</evidence>
<reference evidence="3 4" key="1">
    <citation type="journal article" date="2018" name="Proc. Natl. Acad. Sci. U.S.A.">
        <title>Draft genome sequence of Camellia sinensis var. sinensis provides insights into the evolution of the tea genome and tea quality.</title>
        <authorList>
            <person name="Wei C."/>
            <person name="Yang H."/>
            <person name="Wang S."/>
            <person name="Zhao J."/>
            <person name="Liu C."/>
            <person name="Gao L."/>
            <person name="Xia E."/>
            <person name="Lu Y."/>
            <person name="Tai Y."/>
            <person name="She G."/>
            <person name="Sun J."/>
            <person name="Cao H."/>
            <person name="Tong W."/>
            <person name="Gao Q."/>
            <person name="Li Y."/>
            <person name="Deng W."/>
            <person name="Jiang X."/>
            <person name="Wang W."/>
            <person name="Chen Q."/>
            <person name="Zhang S."/>
            <person name="Li H."/>
            <person name="Wu J."/>
            <person name="Wang P."/>
            <person name="Li P."/>
            <person name="Shi C."/>
            <person name="Zheng F."/>
            <person name="Jian J."/>
            <person name="Huang B."/>
            <person name="Shan D."/>
            <person name="Shi M."/>
            <person name="Fang C."/>
            <person name="Yue Y."/>
            <person name="Li F."/>
            <person name="Li D."/>
            <person name="Wei S."/>
            <person name="Han B."/>
            <person name="Jiang C."/>
            <person name="Yin Y."/>
            <person name="Xia T."/>
            <person name="Zhang Z."/>
            <person name="Bennetzen J.L."/>
            <person name="Zhao S."/>
            <person name="Wan X."/>
        </authorList>
    </citation>
    <scope>NUCLEOTIDE SEQUENCE [LARGE SCALE GENOMIC DNA]</scope>
    <source>
        <strain evidence="4">cv. Shuchazao</strain>
        <tissue evidence="3">Leaf</tissue>
    </source>
</reference>
<dbReference type="Pfam" id="PF13962">
    <property type="entry name" value="PGG"/>
    <property type="match status" value="2"/>
</dbReference>
<dbReference type="Proteomes" id="UP000306102">
    <property type="component" value="Unassembled WGS sequence"/>
</dbReference>
<feature type="domain" description="PGG" evidence="2">
    <location>
        <begin position="152"/>
        <end position="265"/>
    </location>
</feature>
<proteinExistence type="predicted"/>
<feature type="transmembrane region" description="Helical" evidence="1">
    <location>
        <begin position="199"/>
        <end position="221"/>
    </location>
</feature>
<evidence type="ECO:0000259" key="2">
    <source>
        <dbReference type="Pfam" id="PF13962"/>
    </source>
</evidence>
<dbReference type="PANTHER" id="PTHR24177:SF33">
    <property type="entry name" value="ANKYRIN REPEAT FAMILY PROTEIN"/>
    <property type="match status" value="1"/>
</dbReference>
<feature type="transmembrane region" description="Helical" evidence="1">
    <location>
        <begin position="163"/>
        <end position="184"/>
    </location>
</feature>
<gene>
    <name evidence="3" type="ORF">TEA_002796</name>
</gene>
<feature type="transmembrane region" description="Helical" evidence="1">
    <location>
        <begin position="122"/>
        <end position="142"/>
    </location>
</feature>
<organism evidence="3 4">
    <name type="scientific">Camellia sinensis var. sinensis</name>
    <name type="common">China tea</name>
    <dbReference type="NCBI Taxonomy" id="542762"/>
    <lineage>
        <taxon>Eukaryota</taxon>
        <taxon>Viridiplantae</taxon>
        <taxon>Streptophyta</taxon>
        <taxon>Embryophyta</taxon>
        <taxon>Tracheophyta</taxon>
        <taxon>Spermatophyta</taxon>
        <taxon>Magnoliopsida</taxon>
        <taxon>eudicotyledons</taxon>
        <taxon>Gunneridae</taxon>
        <taxon>Pentapetalae</taxon>
        <taxon>asterids</taxon>
        <taxon>Ericales</taxon>
        <taxon>Theaceae</taxon>
        <taxon>Camellia</taxon>
    </lineage>
</organism>
<name>A0A4S4DL54_CAMSN</name>
<dbReference type="InterPro" id="IPR026961">
    <property type="entry name" value="PGG_dom"/>
</dbReference>
<dbReference type="STRING" id="542762.A0A4S4DL54"/>
<protein>
    <recommendedName>
        <fullName evidence="2">PGG domain-containing protein</fullName>
    </recommendedName>
</protein>
<dbReference type="AlphaFoldDB" id="A0A4S4DL54"/>
<keyword evidence="4" id="KW-1185">Reference proteome</keyword>
<comment type="caution">
    <text evidence="3">The sequence shown here is derived from an EMBL/GenBank/DDBJ whole genome shotgun (WGS) entry which is preliminary data.</text>
</comment>
<dbReference type="GO" id="GO:0016020">
    <property type="term" value="C:membrane"/>
    <property type="evidence" value="ECO:0007669"/>
    <property type="project" value="TreeGrafter"/>
</dbReference>
<keyword evidence="1" id="KW-0812">Transmembrane</keyword>
<feature type="domain" description="PGG" evidence="2">
    <location>
        <begin position="110"/>
        <end position="145"/>
    </location>
</feature>
<accession>A0A4S4DL54</accession>
<dbReference type="EMBL" id="SDRB02011115">
    <property type="protein sequence ID" value="THG02776.1"/>
    <property type="molecule type" value="Genomic_DNA"/>
</dbReference>
<evidence type="ECO:0000313" key="4">
    <source>
        <dbReference type="Proteomes" id="UP000306102"/>
    </source>
</evidence>
<feature type="transmembrane region" description="Helical" evidence="1">
    <location>
        <begin position="241"/>
        <end position="267"/>
    </location>
</feature>
<keyword evidence="1" id="KW-1133">Transmembrane helix</keyword>
<dbReference type="PANTHER" id="PTHR24177">
    <property type="entry name" value="CASKIN"/>
    <property type="match status" value="1"/>
</dbReference>
<sequence length="270" mass="30423">MTQEEDLDPKTSNQGAKLRITCIIAQICNTIDIALYTLLQFPELAIAILKEHPSGTLNTLATRNSTFPSGTQLEVEKVVQPLYGEIQNDYGKTARPLFTSKHKKLRKEWEKWMKETSTSCTVVATLITTAMFTAIFTVLGGYKHKKLRKEWEKWMKETSTSCTVVATLIATAMFTAIFTVLGGYNGTTRNPVYLHRHSFMVFTVADALSMFISCSPVQLFLGILKLRYADSEFLVSLPRKLIMAIASLFFSIVTMKLTFGTTIFISLHHR</sequence>
<keyword evidence="1" id="KW-0472">Membrane</keyword>